<dbReference type="GO" id="GO:0016020">
    <property type="term" value="C:membrane"/>
    <property type="evidence" value="ECO:0007669"/>
    <property type="project" value="UniProtKB-SubCell"/>
</dbReference>
<dbReference type="InterPro" id="IPR031553">
    <property type="entry name" value="tRNA-synt_2_TM"/>
</dbReference>
<accession>A0A4R4SZG3</accession>
<keyword evidence="6 9" id="KW-1133">Transmembrane helix</keyword>
<dbReference type="EC" id="2.3.2.3" evidence="11"/>
<evidence type="ECO:0000256" key="2">
    <source>
        <dbReference type="ARBA" id="ARBA00022598"/>
    </source>
</evidence>
<dbReference type="OrthoDB" id="9801152at2"/>
<evidence type="ECO:0000256" key="5">
    <source>
        <dbReference type="ARBA" id="ARBA00022840"/>
    </source>
</evidence>
<feature type="region of interest" description="Disordered" evidence="8">
    <location>
        <begin position="594"/>
        <end position="630"/>
    </location>
</feature>
<sequence length="1094" mass="118206">MWTGSTARADEPGAFRRRVPSLLGTVVALVGAFCALSALLPFVRDPFSEPRDVVGGLLLPLPANLPYGVCLLLLAAALTVRKRVAWFVVVLGATALLVVHLARAAYAELWVTLAGAGCAALLLALLWWSRAEFHARVRRGAFWRALGALVAGLAVATGLGWLMVSLFPGSLPRGDRLAYAADRVFGGFGAARDFAGHPPVVIRTLPDVFGTLAVLNALVVLFRSQRALTGLAADDEIRLRALLARHGRQDSLGYFATRRDKDAVFAPDGLAAVTYRVEAGVCLAGGDPIGDRDSWDGAIAAWSEMARGHAWLPAVLGAGEQGAAAFARAGFRVLHLGDEAILRPAEFDREWRSMRATRQAVNRVRRTGARIRVRRHQELDEAEFAGLRADIDTWRGDERERGFSMALGRLGDPADGRCLLVEALAGDGADAPRIGILSFVPWGHDGVSLDLMRRAPDAPNGTVEFMVAGLAAHGPALGIRRVSLNFAVGRSVLEAGARLGAGPVVRMWRRLLLFFSRFWQLETMYRATAKYRPEWFPRFLCYGEPGSLARVGLSLTIVEGFFSPPHGRGGVRPIGAVGLPPLTDEERELAMDVTRPPEPARAGAEGRPSQQQRVRRGKLAELRDRGVDPYPADGHRTAALAWLRSRPPGTRATVVGRVLLVRDFGGVVFVRLRDGSGELQLILTRARAGPGGLRRFVAAIDRGDQIEATGESGSSHRGEPSLLVASWRLVAKCLRPLPDARHRLTDPVARARGRPAELVVRPAARAALVARSTVLRELREALWRRGYTEVETPMLQPPHAASDARPFVTHAHAYDMELTLRVAPEPYLKRLCVAGFDRIFELGRAFRNEGVSHRHSPEFTILEAYRAGADQDGMRELAGALVREAATAVHGAPLAVTRGQDGGRVEHDLSGEWPVVGVYPAISAALGEEIGPDTGVAALRLHCAAAGVEPGPRAGHAELVDALYERLVQAVTGPPVFYRDFPLASSPLVRADRHDPRLGERWDLVAWGMELGTGATELTDPVEQRRRLRRQALRAAEGGAPDEAALEPDEGFLAALEYGMAPTGGLGLGVDRLIMLLTGLPIRETLAFPLIRGG</sequence>
<keyword evidence="11" id="KW-0012">Acyltransferase</keyword>
<keyword evidence="12" id="KW-1185">Reference proteome</keyword>
<feature type="transmembrane region" description="Helical" evidence="9">
    <location>
        <begin position="55"/>
        <end position="77"/>
    </location>
</feature>
<dbReference type="InterPro" id="IPR024320">
    <property type="entry name" value="LPG_synthase_C"/>
</dbReference>
<dbReference type="InterPro" id="IPR012340">
    <property type="entry name" value="NA-bd_OB-fold"/>
</dbReference>
<keyword evidence="9" id="KW-0472">Membrane</keyword>
<keyword evidence="11" id="KW-0808">Transferase</keyword>
<dbReference type="GO" id="GO:0005829">
    <property type="term" value="C:cytosol"/>
    <property type="evidence" value="ECO:0007669"/>
    <property type="project" value="TreeGrafter"/>
</dbReference>
<keyword evidence="4" id="KW-0547">Nucleotide-binding</keyword>
<gene>
    <name evidence="11" type="primary">lysX</name>
    <name evidence="11" type="ORF">E1283_28655</name>
</gene>
<feature type="transmembrane region" description="Helical" evidence="9">
    <location>
        <begin position="84"/>
        <end position="103"/>
    </location>
</feature>
<keyword evidence="3 9" id="KW-0812">Transmembrane</keyword>
<dbReference type="AlphaFoldDB" id="A0A4R4SZG3"/>
<dbReference type="InterPro" id="IPR018149">
    <property type="entry name" value="Lys-tRNA-synth_II_C"/>
</dbReference>
<evidence type="ECO:0000313" key="11">
    <source>
        <dbReference type="EMBL" id="TDC67579.1"/>
    </source>
</evidence>
<keyword evidence="2 11" id="KW-0436">Ligase</keyword>
<dbReference type="Proteomes" id="UP000295345">
    <property type="component" value="Unassembled WGS sequence"/>
</dbReference>
<dbReference type="InterPro" id="IPR004364">
    <property type="entry name" value="Aa-tRNA-synt_II"/>
</dbReference>
<feature type="transmembrane region" description="Helical" evidence="9">
    <location>
        <begin position="141"/>
        <end position="164"/>
    </location>
</feature>
<evidence type="ECO:0000313" key="12">
    <source>
        <dbReference type="Proteomes" id="UP000295345"/>
    </source>
</evidence>
<dbReference type="EMBL" id="SMKI01000415">
    <property type="protein sequence ID" value="TDC67579.1"/>
    <property type="molecule type" value="Genomic_DNA"/>
</dbReference>
<keyword evidence="5" id="KW-0067">ATP-binding</keyword>
<evidence type="ECO:0000256" key="7">
    <source>
        <dbReference type="ARBA" id="ARBA00023146"/>
    </source>
</evidence>
<dbReference type="Pfam" id="PF16995">
    <property type="entry name" value="tRNA-synt_2_TM"/>
    <property type="match status" value="1"/>
</dbReference>
<dbReference type="PANTHER" id="PTHR42918">
    <property type="entry name" value="LYSYL-TRNA SYNTHETASE"/>
    <property type="match status" value="1"/>
</dbReference>
<dbReference type="SUPFAM" id="SSF55681">
    <property type="entry name" value="Class II aaRS and biotin synthetases"/>
    <property type="match status" value="1"/>
</dbReference>
<organism evidence="11 12">
    <name type="scientific">Streptomyces hainanensis</name>
    <dbReference type="NCBI Taxonomy" id="402648"/>
    <lineage>
        <taxon>Bacteria</taxon>
        <taxon>Bacillati</taxon>
        <taxon>Actinomycetota</taxon>
        <taxon>Actinomycetes</taxon>
        <taxon>Kitasatosporales</taxon>
        <taxon>Streptomycetaceae</taxon>
        <taxon>Streptomyces</taxon>
    </lineage>
</organism>
<evidence type="ECO:0000259" key="10">
    <source>
        <dbReference type="PROSITE" id="PS50862"/>
    </source>
</evidence>
<dbReference type="InterPro" id="IPR004365">
    <property type="entry name" value="NA-bd_OB_tRNA"/>
</dbReference>
<feature type="domain" description="Aminoacyl-transfer RNA synthetases class-II family profile" evidence="10">
    <location>
        <begin position="771"/>
        <end position="1089"/>
    </location>
</feature>
<dbReference type="SUPFAM" id="SSF50249">
    <property type="entry name" value="Nucleic acid-binding proteins"/>
    <property type="match status" value="1"/>
</dbReference>
<dbReference type="Pfam" id="PF01336">
    <property type="entry name" value="tRNA_anti-codon"/>
    <property type="match status" value="1"/>
</dbReference>
<feature type="compositionally biased region" description="Basic and acidic residues" evidence="8">
    <location>
        <begin position="618"/>
        <end position="627"/>
    </location>
</feature>
<dbReference type="Gene3D" id="2.40.50.140">
    <property type="entry name" value="Nucleic acid-binding proteins"/>
    <property type="match status" value="1"/>
</dbReference>
<evidence type="ECO:0000256" key="9">
    <source>
        <dbReference type="SAM" id="Phobius"/>
    </source>
</evidence>
<dbReference type="GO" id="GO:0005524">
    <property type="term" value="F:ATP binding"/>
    <property type="evidence" value="ECO:0007669"/>
    <property type="project" value="UniProtKB-KW"/>
</dbReference>
<dbReference type="CDD" id="cd04322">
    <property type="entry name" value="LysRS_N"/>
    <property type="match status" value="1"/>
</dbReference>
<evidence type="ECO:0000256" key="1">
    <source>
        <dbReference type="ARBA" id="ARBA00004141"/>
    </source>
</evidence>
<keyword evidence="7" id="KW-0030">Aminoacyl-tRNA synthetase</keyword>
<comment type="subcellular location">
    <subcellularLocation>
        <location evidence="1">Membrane</location>
        <topology evidence="1">Multi-pass membrane protein</topology>
    </subcellularLocation>
</comment>
<feature type="transmembrane region" description="Helical" evidence="9">
    <location>
        <begin position="109"/>
        <end position="129"/>
    </location>
</feature>
<proteinExistence type="predicted"/>
<dbReference type="GO" id="GO:0004824">
    <property type="term" value="F:lysine-tRNA ligase activity"/>
    <property type="evidence" value="ECO:0007669"/>
    <property type="project" value="UniProtKB-EC"/>
</dbReference>
<reference evidence="11 12" key="1">
    <citation type="submission" date="2019-03" db="EMBL/GenBank/DDBJ databases">
        <title>Draft genome sequences of novel Actinobacteria.</title>
        <authorList>
            <person name="Sahin N."/>
            <person name="Ay H."/>
            <person name="Saygin H."/>
        </authorList>
    </citation>
    <scope>NUCLEOTIDE SEQUENCE [LARGE SCALE GENOMIC DNA]</scope>
    <source>
        <strain evidence="11 12">DSM 41900</strain>
    </source>
</reference>
<dbReference type="PANTHER" id="PTHR42918:SF15">
    <property type="entry name" value="LYSINE--TRNA LIGASE, CHLOROPLASTIC_MITOCHONDRIAL"/>
    <property type="match status" value="1"/>
</dbReference>
<feature type="transmembrane region" description="Helical" evidence="9">
    <location>
        <begin position="21"/>
        <end position="43"/>
    </location>
</feature>
<dbReference type="InterPro" id="IPR045864">
    <property type="entry name" value="aa-tRNA-synth_II/BPL/LPL"/>
</dbReference>
<comment type="caution">
    <text evidence="11">The sequence shown here is derived from an EMBL/GenBank/DDBJ whole genome shotgun (WGS) entry which is preliminary data.</text>
</comment>
<dbReference type="GO" id="GO:0006430">
    <property type="term" value="P:lysyl-tRNA aminoacylation"/>
    <property type="evidence" value="ECO:0007669"/>
    <property type="project" value="InterPro"/>
</dbReference>
<protein>
    <submittedName>
        <fullName evidence="11">Bifunctional lysylphosphatidylglycerol synthetase/lysine--tRNA ligase LysX</fullName>
        <ecNumber evidence="11">2.3.2.3</ecNumber>
        <ecNumber evidence="11">6.1.1.6</ecNumber>
    </submittedName>
</protein>
<dbReference type="GO" id="GO:0000049">
    <property type="term" value="F:tRNA binding"/>
    <property type="evidence" value="ECO:0007669"/>
    <property type="project" value="TreeGrafter"/>
</dbReference>
<dbReference type="Gene3D" id="3.30.930.10">
    <property type="entry name" value="Bira Bifunctional Protein, Domain 2"/>
    <property type="match status" value="1"/>
</dbReference>
<dbReference type="PROSITE" id="PS50862">
    <property type="entry name" value="AA_TRNA_LIGASE_II"/>
    <property type="match status" value="1"/>
</dbReference>
<dbReference type="Pfam" id="PF09924">
    <property type="entry name" value="LPG_synthase_C"/>
    <property type="match status" value="1"/>
</dbReference>
<dbReference type="RefSeq" id="WP_132821076.1">
    <property type="nucleotide sequence ID" value="NZ_SMKI01000415.1"/>
</dbReference>
<dbReference type="Pfam" id="PF00152">
    <property type="entry name" value="tRNA-synt_2"/>
    <property type="match status" value="1"/>
</dbReference>
<name>A0A4R4SZG3_9ACTN</name>
<dbReference type="PRINTS" id="PR00982">
    <property type="entry name" value="TRNASYNTHLYS"/>
</dbReference>
<dbReference type="NCBIfam" id="NF002821">
    <property type="entry name" value="PRK02983.1"/>
    <property type="match status" value="1"/>
</dbReference>
<evidence type="ECO:0000256" key="3">
    <source>
        <dbReference type="ARBA" id="ARBA00022692"/>
    </source>
</evidence>
<dbReference type="GO" id="GO:0050071">
    <property type="term" value="F:phosphatidylglycerol lysyltransferase activity"/>
    <property type="evidence" value="ECO:0007669"/>
    <property type="project" value="UniProtKB-EC"/>
</dbReference>
<dbReference type="InterPro" id="IPR006195">
    <property type="entry name" value="aa-tRNA-synth_II"/>
</dbReference>
<dbReference type="EC" id="6.1.1.6" evidence="11"/>
<evidence type="ECO:0000256" key="8">
    <source>
        <dbReference type="SAM" id="MobiDB-lite"/>
    </source>
</evidence>
<dbReference type="InterPro" id="IPR044136">
    <property type="entry name" value="Lys-tRNA-ligase_II_N"/>
</dbReference>
<evidence type="ECO:0000256" key="4">
    <source>
        <dbReference type="ARBA" id="ARBA00022741"/>
    </source>
</evidence>
<evidence type="ECO:0000256" key="6">
    <source>
        <dbReference type="ARBA" id="ARBA00022989"/>
    </source>
</evidence>